<accession>A0AA38FNP3</accession>
<dbReference type="PANTHER" id="PTHR47723:SF19">
    <property type="entry name" value="POLYNUCLEOTIDYL TRANSFERASE, RIBONUCLEASE H-LIKE SUPERFAMILY PROTEIN"/>
    <property type="match status" value="1"/>
</dbReference>
<dbReference type="EMBL" id="JAHRHJ020000007">
    <property type="protein sequence ID" value="KAH9307392.1"/>
    <property type="molecule type" value="Genomic_DNA"/>
</dbReference>
<feature type="domain" description="RNase H type-1" evidence="1">
    <location>
        <begin position="6"/>
        <end position="85"/>
    </location>
</feature>
<feature type="non-terminal residue" evidence="2">
    <location>
        <position position="1"/>
    </location>
</feature>
<dbReference type="GO" id="GO:0004523">
    <property type="term" value="F:RNA-DNA hybrid ribonuclease activity"/>
    <property type="evidence" value="ECO:0007669"/>
    <property type="project" value="InterPro"/>
</dbReference>
<protein>
    <recommendedName>
        <fullName evidence="1">RNase H type-1 domain-containing protein</fullName>
    </recommendedName>
</protein>
<dbReference type="InterPro" id="IPR044730">
    <property type="entry name" value="RNase_H-like_dom_plant"/>
</dbReference>
<dbReference type="InterPro" id="IPR002156">
    <property type="entry name" value="RNaseH_domain"/>
</dbReference>
<dbReference type="PANTHER" id="PTHR47723">
    <property type="entry name" value="OS05G0353850 PROTEIN"/>
    <property type="match status" value="1"/>
</dbReference>
<comment type="caution">
    <text evidence="2">The sequence shown here is derived from an EMBL/GenBank/DDBJ whole genome shotgun (WGS) entry which is preliminary data.</text>
</comment>
<evidence type="ECO:0000259" key="1">
    <source>
        <dbReference type="Pfam" id="PF13456"/>
    </source>
</evidence>
<name>A0AA38FNP3_TAXCH</name>
<dbReference type="InterPro" id="IPR012337">
    <property type="entry name" value="RNaseH-like_sf"/>
</dbReference>
<evidence type="ECO:0000313" key="2">
    <source>
        <dbReference type="EMBL" id="KAH9307392.1"/>
    </source>
</evidence>
<dbReference type="Gene3D" id="3.30.420.10">
    <property type="entry name" value="Ribonuclease H-like superfamily/Ribonuclease H"/>
    <property type="match status" value="1"/>
</dbReference>
<dbReference type="GO" id="GO:0003676">
    <property type="term" value="F:nucleic acid binding"/>
    <property type="evidence" value="ECO:0007669"/>
    <property type="project" value="InterPro"/>
</dbReference>
<evidence type="ECO:0000313" key="3">
    <source>
        <dbReference type="Proteomes" id="UP000824469"/>
    </source>
</evidence>
<sequence>GTCNSTELQALSKGLFLAASLKIENLEIEGDSLVIINAIIKKRALSWKLDLGVQKVLWKLSKFNNWSIMHVYREGNQCADWLANKGIEQNLWERVDSNCSAWEGLDMMVSKESPNYGIDGSSSPRVKGGIAT</sequence>
<organism evidence="2 3">
    <name type="scientific">Taxus chinensis</name>
    <name type="common">Chinese yew</name>
    <name type="synonym">Taxus wallichiana var. chinensis</name>
    <dbReference type="NCBI Taxonomy" id="29808"/>
    <lineage>
        <taxon>Eukaryota</taxon>
        <taxon>Viridiplantae</taxon>
        <taxon>Streptophyta</taxon>
        <taxon>Embryophyta</taxon>
        <taxon>Tracheophyta</taxon>
        <taxon>Spermatophyta</taxon>
        <taxon>Pinopsida</taxon>
        <taxon>Pinidae</taxon>
        <taxon>Conifers II</taxon>
        <taxon>Cupressales</taxon>
        <taxon>Taxaceae</taxon>
        <taxon>Taxus</taxon>
    </lineage>
</organism>
<proteinExistence type="predicted"/>
<dbReference type="InterPro" id="IPR036397">
    <property type="entry name" value="RNaseH_sf"/>
</dbReference>
<dbReference type="AlphaFoldDB" id="A0AA38FNP3"/>
<dbReference type="InterPro" id="IPR053151">
    <property type="entry name" value="RNase_H-like"/>
</dbReference>
<dbReference type="Proteomes" id="UP000824469">
    <property type="component" value="Unassembled WGS sequence"/>
</dbReference>
<reference evidence="2 3" key="1">
    <citation type="journal article" date="2021" name="Nat. Plants">
        <title>The Taxus genome provides insights into paclitaxel biosynthesis.</title>
        <authorList>
            <person name="Xiong X."/>
            <person name="Gou J."/>
            <person name="Liao Q."/>
            <person name="Li Y."/>
            <person name="Zhou Q."/>
            <person name="Bi G."/>
            <person name="Li C."/>
            <person name="Du R."/>
            <person name="Wang X."/>
            <person name="Sun T."/>
            <person name="Guo L."/>
            <person name="Liang H."/>
            <person name="Lu P."/>
            <person name="Wu Y."/>
            <person name="Zhang Z."/>
            <person name="Ro D.K."/>
            <person name="Shang Y."/>
            <person name="Huang S."/>
            <person name="Yan J."/>
        </authorList>
    </citation>
    <scope>NUCLEOTIDE SEQUENCE [LARGE SCALE GENOMIC DNA]</scope>
    <source>
        <strain evidence="2">Ta-2019</strain>
    </source>
</reference>
<dbReference type="Pfam" id="PF13456">
    <property type="entry name" value="RVT_3"/>
    <property type="match status" value="1"/>
</dbReference>
<dbReference type="SUPFAM" id="SSF53098">
    <property type="entry name" value="Ribonuclease H-like"/>
    <property type="match status" value="1"/>
</dbReference>
<dbReference type="CDD" id="cd06222">
    <property type="entry name" value="RNase_H_like"/>
    <property type="match status" value="1"/>
</dbReference>
<gene>
    <name evidence="2" type="ORF">KI387_035303</name>
</gene>
<keyword evidence="3" id="KW-1185">Reference proteome</keyword>